<dbReference type="AlphaFoldDB" id="A0A3L6THG9"/>
<name>A0A3L6THG9_PANMI</name>
<evidence type="ECO:0000313" key="1">
    <source>
        <dbReference type="EMBL" id="RLN39777.1"/>
    </source>
</evidence>
<dbReference type="InterPro" id="IPR036093">
    <property type="entry name" value="NAC_dom_sf"/>
</dbReference>
<gene>
    <name evidence="1" type="ORF">C2845_PM01G20470</name>
</gene>
<sequence length="81" mass="9070">MCRARSVSRRASSSLPRTATYVVPHYRLPRVLGQPLLLDGLILDDDSLSAPPWEFLERNGRREDAFFFALHQPAAGMQASS</sequence>
<dbReference type="SUPFAM" id="SSF101941">
    <property type="entry name" value="NAC domain"/>
    <property type="match status" value="1"/>
</dbReference>
<dbReference type="GO" id="GO:0006355">
    <property type="term" value="P:regulation of DNA-templated transcription"/>
    <property type="evidence" value="ECO:0007669"/>
    <property type="project" value="InterPro"/>
</dbReference>
<proteinExistence type="predicted"/>
<organism evidence="1 2">
    <name type="scientific">Panicum miliaceum</name>
    <name type="common">Proso millet</name>
    <name type="synonym">Broomcorn millet</name>
    <dbReference type="NCBI Taxonomy" id="4540"/>
    <lineage>
        <taxon>Eukaryota</taxon>
        <taxon>Viridiplantae</taxon>
        <taxon>Streptophyta</taxon>
        <taxon>Embryophyta</taxon>
        <taxon>Tracheophyta</taxon>
        <taxon>Spermatophyta</taxon>
        <taxon>Magnoliopsida</taxon>
        <taxon>Liliopsida</taxon>
        <taxon>Poales</taxon>
        <taxon>Poaceae</taxon>
        <taxon>PACMAD clade</taxon>
        <taxon>Panicoideae</taxon>
        <taxon>Panicodae</taxon>
        <taxon>Paniceae</taxon>
        <taxon>Panicinae</taxon>
        <taxon>Panicum</taxon>
        <taxon>Panicum sect. Panicum</taxon>
    </lineage>
</organism>
<reference evidence="2" key="1">
    <citation type="journal article" date="2019" name="Nat. Commun.">
        <title>The genome of broomcorn millet.</title>
        <authorList>
            <person name="Zou C."/>
            <person name="Miki D."/>
            <person name="Li D."/>
            <person name="Tang Q."/>
            <person name="Xiao L."/>
            <person name="Rajput S."/>
            <person name="Deng P."/>
            <person name="Jia W."/>
            <person name="Huang R."/>
            <person name="Zhang M."/>
            <person name="Sun Y."/>
            <person name="Hu J."/>
            <person name="Fu X."/>
            <person name="Schnable P.S."/>
            <person name="Li F."/>
            <person name="Zhang H."/>
            <person name="Feng B."/>
            <person name="Zhu X."/>
            <person name="Liu R."/>
            <person name="Schnable J.C."/>
            <person name="Zhu J.-K."/>
            <person name="Zhang H."/>
        </authorList>
    </citation>
    <scope>NUCLEOTIDE SEQUENCE [LARGE SCALE GENOMIC DNA]</scope>
</reference>
<dbReference type="EMBL" id="PQIB02000001">
    <property type="protein sequence ID" value="RLN39777.1"/>
    <property type="molecule type" value="Genomic_DNA"/>
</dbReference>
<accession>A0A3L6THG9</accession>
<protein>
    <submittedName>
        <fullName evidence="1">Uncharacterized protein</fullName>
    </submittedName>
</protein>
<keyword evidence="2" id="KW-1185">Reference proteome</keyword>
<dbReference type="Proteomes" id="UP000275267">
    <property type="component" value="Unassembled WGS sequence"/>
</dbReference>
<evidence type="ECO:0000313" key="2">
    <source>
        <dbReference type="Proteomes" id="UP000275267"/>
    </source>
</evidence>
<dbReference type="GO" id="GO:0003677">
    <property type="term" value="F:DNA binding"/>
    <property type="evidence" value="ECO:0007669"/>
    <property type="project" value="InterPro"/>
</dbReference>
<comment type="caution">
    <text evidence="1">The sequence shown here is derived from an EMBL/GenBank/DDBJ whole genome shotgun (WGS) entry which is preliminary data.</text>
</comment>